<dbReference type="PANTHER" id="PTHR10629">
    <property type="entry name" value="CYTOSINE-SPECIFIC METHYLTRANSFERASE"/>
    <property type="match status" value="1"/>
</dbReference>
<comment type="caution">
    <text evidence="8">The sequence shown here is derived from an EMBL/GenBank/DDBJ whole genome shotgun (WGS) entry which is preliminary data.</text>
</comment>
<evidence type="ECO:0000256" key="6">
    <source>
        <dbReference type="PROSITE-ProRule" id="PRU01016"/>
    </source>
</evidence>
<dbReference type="RefSeq" id="WP_163477816.1">
    <property type="nucleotide sequence ID" value="NZ_JAAGWE010000030.1"/>
</dbReference>
<evidence type="ECO:0000313" key="9">
    <source>
        <dbReference type="Proteomes" id="UP000471126"/>
    </source>
</evidence>
<accession>A0A6P0GKF7</accession>
<dbReference type="InterPro" id="IPR031303">
    <property type="entry name" value="C5_meth_CS"/>
</dbReference>
<dbReference type="Gene3D" id="3.90.120.10">
    <property type="entry name" value="DNA Methylase, subunit A, domain 2"/>
    <property type="match status" value="1"/>
</dbReference>
<reference evidence="8 9" key="1">
    <citation type="submission" date="2019-12" db="EMBL/GenBank/DDBJ databases">
        <title>WGS of CPCC 203550 I12A-02606.</title>
        <authorList>
            <person name="Jiang Z."/>
        </authorList>
    </citation>
    <scope>NUCLEOTIDE SEQUENCE [LARGE SCALE GENOMIC DNA]</scope>
    <source>
        <strain evidence="8 9">I12A-02606</strain>
    </source>
</reference>
<dbReference type="Pfam" id="PF00145">
    <property type="entry name" value="DNA_methylase"/>
    <property type="match status" value="2"/>
</dbReference>
<proteinExistence type="inferred from homology"/>
<keyword evidence="2 6" id="KW-0489">Methyltransferase</keyword>
<keyword evidence="5" id="KW-0680">Restriction system</keyword>
<dbReference type="PROSITE" id="PS00095">
    <property type="entry name" value="C5_MTASE_2"/>
    <property type="match status" value="1"/>
</dbReference>
<gene>
    <name evidence="8" type="ORF">GCU54_17215</name>
</gene>
<dbReference type="GO" id="GO:0003677">
    <property type="term" value="F:DNA binding"/>
    <property type="evidence" value="ECO:0007669"/>
    <property type="project" value="TreeGrafter"/>
</dbReference>
<dbReference type="GO" id="GO:0009307">
    <property type="term" value="P:DNA restriction-modification system"/>
    <property type="evidence" value="ECO:0007669"/>
    <property type="project" value="UniProtKB-KW"/>
</dbReference>
<evidence type="ECO:0000256" key="2">
    <source>
        <dbReference type="ARBA" id="ARBA00022603"/>
    </source>
</evidence>
<comment type="similarity">
    <text evidence="6 7">Belongs to the class I-like SAM-binding methyltransferase superfamily. C5-methyltransferase family.</text>
</comment>
<dbReference type="Gene3D" id="3.40.50.150">
    <property type="entry name" value="Vaccinia Virus protein VP39"/>
    <property type="match status" value="1"/>
</dbReference>
<dbReference type="AlphaFoldDB" id="A0A6P0GKF7"/>
<dbReference type="PRINTS" id="PR00105">
    <property type="entry name" value="C5METTRFRASE"/>
</dbReference>
<organism evidence="8 9">
    <name type="scientific">Geodermatophilus normandii</name>
    <dbReference type="NCBI Taxonomy" id="1137989"/>
    <lineage>
        <taxon>Bacteria</taxon>
        <taxon>Bacillati</taxon>
        <taxon>Actinomycetota</taxon>
        <taxon>Actinomycetes</taxon>
        <taxon>Geodermatophilales</taxon>
        <taxon>Geodermatophilaceae</taxon>
        <taxon>Geodermatophilus</taxon>
    </lineage>
</organism>
<dbReference type="PANTHER" id="PTHR10629:SF52">
    <property type="entry name" value="DNA (CYTOSINE-5)-METHYLTRANSFERASE 1"/>
    <property type="match status" value="1"/>
</dbReference>
<dbReference type="GO" id="GO:0044027">
    <property type="term" value="P:negative regulation of gene expression via chromosomal CpG island methylation"/>
    <property type="evidence" value="ECO:0007669"/>
    <property type="project" value="TreeGrafter"/>
</dbReference>
<dbReference type="GO" id="GO:0003886">
    <property type="term" value="F:DNA (cytosine-5-)-methyltransferase activity"/>
    <property type="evidence" value="ECO:0007669"/>
    <property type="project" value="UniProtKB-EC"/>
</dbReference>
<name>A0A6P0GKF7_9ACTN</name>
<evidence type="ECO:0000256" key="3">
    <source>
        <dbReference type="ARBA" id="ARBA00022679"/>
    </source>
</evidence>
<dbReference type="Proteomes" id="UP000471126">
    <property type="component" value="Unassembled WGS sequence"/>
</dbReference>
<evidence type="ECO:0000256" key="4">
    <source>
        <dbReference type="ARBA" id="ARBA00022691"/>
    </source>
</evidence>
<evidence type="ECO:0000256" key="7">
    <source>
        <dbReference type="RuleBase" id="RU000416"/>
    </source>
</evidence>
<dbReference type="InterPro" id="IPR050390">
    <property type="entry name" value="C5-Methyltransferase"/>
</dbReference>
<feature type="active site" evidence="6">
    <location>
        <position position="88"/>
    </location>
</feature>
<sequence>MNPNKRALQSVELFAGGGGMALGMREAGFEHQALVEWWAPAAQVLRHNAELYPELWKPDQVLDCDVRKMVDELGEPGTVQLVAGGPPCQPFSLAGEHAGHADERNMFPAALRVVRRLRPELVLFENVPGLTRPSFAPYLDYVRDQLRHPEIAPQDEDELWDEHHARIRATAEEETYRVFQHEIDAADLGVPQSRRRVFIIAIRRDVGGADTWAEVTLTHSRDKLLYEQYVTGEYWERHGIPQPDVPLRLRGHVQRVSRTGAPKDRTAWATLRDALADVPKPTDEEPPGWPNHRAIPGARTYKKHTGSPVDLPSKTIKAGVHGVSGGEGMLRELDGSVRYLTIREAALVQGFPRDYEFPGVRSRMMGVIGNAVAVKVAKTIGDSLRVHTGL</sequence>
<dbReference type="InterPro" id="IPR029063">
    <property type="entry name" value="SAM-dependent_MTases_sf"/>
</dbReference>
<dbReference type="EMBL" id="JAAGWE010000030">
    <property type="protein sequence ID" value="NEM07736.1"/>
    <property type="molecule type" value="Genomic_DNA"/>
</dbReference>
<evidence type="ECO:0000256" key="1">
    <source>
        <dbReference type="ARBA" id="ARBA00011975"/>
    </source>
</evidence>
<dbReference type="EC" id="2.1.1.37" evidence="1"/>
<dbReference type="GO" id="GO:0032259">
    <property type="term" value="P:methylation"/>
    <property type="evidence" value="ECO:0007669"/>
    <property type="project" value="UniProtKB-KW"/>
</dbReference>
<dbReference type="InterPro" id="IPR001525">
    <property type="entry name" value="C5_MeTfrase"/>
</dbReference>
<dbReference type="PROSITE" id="PS51679">
    <property type="entry name" value="SAM_MT_C5"/>
    <property type="match status" value="1"/>
</dbReference>
<evidence type="ECO:0000256" key="5">
    <source>
        <dbReference type="ARBA" id="ARBA00022747"/>
    </source>
</evidence>
<keyword evidence="3 6" id="KW-0808">Transferase</keyword>
<protein>
    <recommendedName>
        <fullName evidence="1">DNA (cytosine-5-)-methyltransferase</fullName>
        <ecNumber evidence="1">2.1.1.37</ecNumber>
    </recommendedName>
</protein>
<keyword evidence="4 6" id="KW-0949">S-adenosyl-L-methionine</keyword>
<dbReference type="NCBIfam" id="TIGR00675">
    <property type="entry name" value="dcm"/>
    <property type="match status" value="1"/>
</dbReference>
<evidence type="ECO:0000313" key="8">
    <source>
        <dbReference type="EMBL" id="NEM07736.1"/>
    </source>
</evidence>
<dbReference type="SUPFAM" id="SSF53335">
    <property type="entry name" value="S-adenosyl-L-methionine-dependent methyltransferases"/>
    <property type="match status" value="1"/>
</dbReference>